<dbReference type="EMBL" id="GBRH01229841">
    <property type="protein sequence ID" value="JAD68054.1"/>
    <property type="molecule type" value="Transcribed_RNA"/>
</dbReference>
<reference evidence="1" key="2">
    <citation type="journal article" date="2015" name="Data Brief">
        <title>Shoot transcriptome of the giant reed, Arundo donax.</title>
        <authorList>
            <person name="Barrero R.A."/>
            <person name="Guerrero F.D."/>
            <person name="Moolhuijzen P."/>
            <person name="Goolsby J.A."/>
            <person name="Tidwell J."/>
            <person name="Bellgard S.E."/>
            <person name="Bellgard M.I."/>
        </authorList>
    </citation>
    <scope>NUCLEOTIDE SEQUENCE</scope>
    <source>
        <tissue evidence="1">Shoot tissue taken approximately 20 cm above the soil surface</tissue>
    </source>
</reference>
<organism evidence="1">
    <name type="scientific">Arundo donax</name>
    <name type="common">Giant reed</name>
    <name type="synonym">Donax arundinaceus</name>
    <dbReference type="NCBI Taxonomy" id="35708"/>
    <lineage>
        <taxon>Eukaryota</taxon>
        <taxon>Viridiplantae</taxon>
        <taxon>Streptophyta</taxon>
        <taxon>Embryophyta</taxon>
        <taxon>Tracheophyta</taxon>
        <taxon>Spermatophyta</taxon>
        <taxon>Magnoliopsida</taxon>
        <taxon>Liliopsida</taxon>
        <taxon>Poales</taxon>
        <taxon>Poaceae</taxon>
        <taxon>PACMAD clade</taxon>
        <taxon>Arundinoideae</taxon>
        <taxon>Arundineae</taxon>
        <taxon>Arundo</taxon>
    </lineage>
</organism>
<protein>
    <submittedName>
        <fullName evidence="1">Uncharacterized protein</fullName>
    </submittedName>
</protein>
<sequence length="51" mass="5973">MIIKCKVLHQISPVTKPLTQKLKPYEALRLEKCCCWITTHNDQNNSRITSF</sequence>
<name>A0A0A9BVI5_ARUDO</name>
<evidence type="ECO:0000313" key="1">
    <source>
        <dbReference type="EMBL" id="JAD68054.1"/>
    </source>
</evidence>
<reference evidence="1" key="1">
    <citation type="submission" date="2014-09" db="EMBL/GenBank/DDBJ databases">
        <authorList>
            <person name="Magalhaes I.L.F."/>
            <person name="Oliveira U."/>
            <person name="Santos F.R."/>
            <person name="Vidigal T.H.D.A."/>
            <person name="Brescovit A.D."/>
            <person name="Santos A.J."/>
        </authorList>
    </citation>
    <scope>NUCLEOTIDE SEQUENCE</scope>
    <source>
        <tissue evidence="1">Shoot tissue taken approximately 20 cm above the soil surface</tissue>
    </source>
</reference>
<accession>A0A0A9BVI5</accession>
<proteinExistence type="predicted"/>
<dbReference type="AlphaFoldDB" id="A0A0A9BVI5"/>